<sequence length="279" mass="31842">MSENEALSQEHNRENILQFLGTLMHQLNKYGYCSIRMGESCTVHLKVAPKIYDPPPVQDQDVPVFLKDKQNLKLGHWDLTTQQNFLLPHVSMILSYIDGFKHVAKIAGEADVEINLVKSCLQNLVHYQVIKVIPIFQYSNVYTTRPDIQTLYTNKRLQEECIKFVAKKGSLQPPNFRDIFLLYCSLGPGVTVKDICSRFNPHALKIDERVLLNQGKTDVYSNQFVLVFPSEIFSWPLTFKPVDLGTETLCEYSPLPEGVPFTREKKLIGDSHGQKLSSP</sequence>
<proteinExistence type="inferred from homology"/>
<reference evidence="2 3" key="1">
    <citation type="submission" date="2020-06" db="EMBL/GenBank/DDBJ databases">
        <authorList>
            <person name="Li R."/>
            <person name="Bekaert M."/>
        </authorList>
    </citation>
    <scope>NUCLEOTIDE SEQUENCE [LARGE SCALE GENOMIC DNA]</scope>
    <source>
        <strain evidence="3">wild</strain>
    </source>
</reference>
<evidence type="ECO:0000313" key="2">
    <source>
        <dbReference type="EMBL" id="CAC5371362.1"/>
    </source>
</evidence>
<dbReference type="PANTHER" id="PTHR12991:SF10">
    <property type="entry name" value="GATOR COMPLEX PROTEIN NPRL2"/>
    <property type="match status" value="1"/>
</dbReference>
<dbReference type="Pfam" id="PF06218">
    <property type="entry name" value="NPR2"/>
    <property type="match status" value="1"/>
</dbReference>
<evidence type="ECO:0000256" key="1">
    <source>
        <dbReference type="ARBA" id="ARBA00008433"/>
    </source>
</evidence>
<comment type="similarity">
    <text evidence="1">Belongs to the NPR2 family.</text>
</comment>
<dbReference type="GO" id="GO:0005774">
    <property type="term" value="C:vacuolar membrane"/>
    <property type="evidence" value="ECO:0007669"/>
    <property type="project" value="TreeGrafter"/>
</dbReference>
<organism evidence="2 3">
    <name type="scientific">Mytilus coruscus</name>
    <name type="common">Sea mussel</name>
    <dbReference type="NCBI Taxonomy" id="42192"/>
    <lineage>
        <taxon>Eukaryota</taxon>
        <taxon>Metazoa</taxon>
        <taxon>Spiralia</taxon>
        <taxon>Lophotrochozoa</taxon>
        <taxon>Mollusca</taxon>
        <taxon>Bivalvia</taxon>
        <taxon>Autobranchia</taxon>
        <taxon>Pteriomorphia</taxon>
        <taxon>Mytilida</taxon>
        <taxon>Mytiloidea</taxon>
        <taxon>Mytilidae</taxon>
        <taxon>Mytilinae</taxon>
        <taxon>Mytilus</taxon>
    </lineage>
</organism>
<dbReference type="AlphaFoldDB" id="A0A6J8AP85"/>
<dbReference type="GO" id="GO:1904262">
    <property type="term" value="P:negative regulation of TORC1 signaling"/>
    <property type="evidence" value="ECO:0007669"/>
    <property type="project" value="TreeGrafter"/>
</dbReference>
<dbReference type="GO" id="GO:1990130">
    <property type="term" value="C:GATOR1 complex"/>
    <property type="evidence" value="ECO:0007669"/>
    <property type="project" value="TreeGrafter"/>
</dbReference>
<accession>A0A6J8AP85</accession>
<dbReference type="OrthoDB" id="338854at2759"/>
<dbReference type="GO" id="GO:0005096">
    <property type="term" value="F:GTPase activator activity"/>
    <property type="evidence" value="ECO:0007669"/>
    <property type="project" value="TreeGrafter"/>
</dbReference>
<dbReference type="EMBL" id="CACVKT020001756">
    <property type="protein sequence ID" value="CAC5371362.1"/>
    <property type="molecule type" value="Genomic_DNA"/>
</dbReference>
<name>A0A6J8AP85_MYTCO</name>
<dbReference type="PANTHER" id="PTHR12991">
    <property type="entry name" value="NITROGEN PERMEASE REGULATOR 2/TUMOR SUPPRESSOR CANDIDATE 4"/>
    <property type="match status" value="1"/>
</dbReference>
<gene>
    <name evidence="2" type="ORF">MCOR_9842</name>
</gene>
<keyword evidence="3" id="KW-1185">Reference proteome</keyword>
<protein>
    <submittedName>
        <fullName evidence="2">NPRL2</fullName>
    </submittedName>
</protein>
<dbReference type="Proteomes" id="UP000507470">
    <property type="component" value="Unassembled WGS sequence"/>
</dbReference>
<evidence type="ECO:0000313" key="3">
    <source>
        <dbReference type="Proteomes" id="UP000507470"/>
    </source>
</evidence>
<dbReference type="InterPro" id="IPR009348">
    <property type="entry name" value="NPR2-like"/>
</dbReference>
<dbReference type="GO" id="GO:0010508">
    <property type="term" value="P:positive regulation of autophagy"/>
    <property type="evidence" value="ECO:0007669"/>
    <property type="project" value="TreeGrafter"/>
</dbReference>
<dbReference type="GO" id="GO:0034198">
    <property type="term" value="P:cellular response to amino acid starvation"/>
    <property type="evidence" value="ECO:0007669"/>
    <property type="project" value="TreeGrafter"/>
</dbReference>